<evidence type="ECO:0000256" key="1">
    <source>
        <dbReference type="SAM" id="MobiDB-lite"/>
    </source>
</evidence>
<proteinExistence type="predicted"/>
<name>A0A8S3TGA7_MYTED</name>
<organism evidence="2 3">
    <name type="scientific">Mytilus edulis</name>
    <name type="common">Blue mussel</name>
    <dbReference type="NCBI Taxonomy" id="6550"/>
    <lineage>
        <taxon>Eukaryota</taxon>
        <taxon>Metazoa</taxon>
        <taxon>Spiralia</taxon>
        <taxon>Lophotrochozoa</taxon>
        <taxon>Mollusca</taxon>
        <taxon>Bivalvia</taxon>
        <taxon>Autobranchia</taxon>
        <taxon>Pteriomorphia</taxon>
        <taxon>Mytilida</taxon>
        <taxon>Mytiloidea</taxon>
        <taxon>Mytilidae</taxon>
        <taxon>Mytilinae</taxon>
        <taxon>Mytilus</taxon>
    </lineage>
</organism>
<dbReference type="Gene3D" id="2.60.40.10">
    <property type="entry name" value="Immunoglobulins"/>
    <property type="match status" value="1"/>
</dbReference>
<dbReference type="InterPro" id="IPR013783">
    <property type="entry name" value="Ig-like_fold"/>
</dbReference>
<dbReference type="OrthoDB" id="6152306at2759"/>
<dbReference type="EMBL" id="CAJPWZ010002070">
    <property type="protein sequence ID" value="CAG2230560.1"/>
    <property type="molecule type" value="Genomic_DNA"/>
</dbReference>
<dbReference type="AlphaFoldDB" id="A0A8S3TGA7"/>
<evidence type="ECO:0000313" key="3">
    <source>
        <dbReference type="Proteomes" id="UP000683360"/>
    </source>
</evidence>
<gene>
    <name evidence="2" type="ORF">MEDL_43357</name>
</gene>
<feature type="region of interest" description="Disordered" evidence="1">
    <location>
        <begin position="137"/>
        <end position="158"/>
    </location>
</feature>
<comment type="caution">
    <text evidence="2">The sequence shown here is derived from an EMBL/GenBank/DDBJ whole genome shotgun (WGS) entry which is preliminary data.</text>
</comment>
<sequence>MLKKIVGIDNSQRHIATAHRPFCIQDTRSQHSLLGTNITIFIQFYSKPNYTVLSFGKNDNQSKLRDEPVNMKNISLGVYNVTILVSGYEILIHITEFSEKDVGNYTVNISNGFGFCNCTVQLLFEVDTCSKPNIRKPSCHKSTEKQATKKQAAKKPRRAYSDQFMEVTLNQLNNGERILIIGQTNEMDASTETNI</sequence>
<dbReference type="Proteomes" id="UP000683360">
    <property type="component" value="Unassembled WGS sequence"/>
</dbReference>
<accession>A0A8S3TGA7</accession>
<protein>
    <submittedName>
        <fullName evidence="2">Uncharacterized protein</fullName>
    </submittedName>
</protein>
<keyword evidence="3" id="KW-1185">Reference proteome</keyword>
<reference evidence="2" key="1">
    <citation type="submission" date="2021-03" db="EMBL/GenBank/DDBJ databases">
        <authorList>
            <person name="Bekaert M."/>
        </authorList>
    </citation>
    <scope>NUCLEOTIDE SEQUENCE</scope>
</reference>
<dbReference type="InterPro" id="IPR036179">
    <property type="entry name" value="Ig-like_dom_sf"/>
</dbReference>
<evidence type="ECO:0000313" key="2">
    <source>
        <dbReference type="EMBL" id="CAG2230560.1"/>
    </source>
</evidence>
<dbReference type="SUPFAM" id="SSF48726">
    <property type="entry name" value="Immunoglobulin"/>
    <property type="match status" value="1"/>
</dbReference>